<protein>
    <submittedName>
        <fullName evidence="6">NUDIX hydrolase</fullName>
    </submittedName>
</protein>
<dbReference type="SUPFAM" id="SSF55811">
    <property type="entry name" value="Nudix"/>
    <property type="match status" value="1"/>
</dbReference>
<dbReference type="PANTHER" id="PTHR12629:SF0">
    <property type="entry name" value="DIPHOSPHOINOSITOL-POLYPHOSPHATE DIPHOSPHATASE"/>
    <property type="match status" value="1"/>
</dbReference>
<name>A0A9Q8YET9_ENSAD</name>
<dbReference type="GO" id="GO:0005737">
    <property type="term" value="C:cytoplasm"/>
    <property type="evidence" value="ECO:0007669"/>
    <property type="project" value="TreeGrafter"/>
</dbReference>
<feature type="domain" description="Nudix hydrolase" evidence="5">
    <location>
        <begin position="19"/>
        <end position="150"/>
    </location>
</feature>
<dbReference type="RefSeq" id="WP_110819043.1">
    <property type="nucleotide sequence ID" value="NZ_CP098809.1"/>
</dbReference>
<dbReference type="EMBL" id="CP098809">
    <property type="protein sequence ID" value="USJ27211.1"/>
    <property type="molecule type" value="Genomic_DNA"/>
</dbReference>
<geneLocation type="plasmid" evidence="6 7">
    <name>pB</name>
</geneLocation>
<dbReference type="GO" id="GO:0016462">
    <property type="term" value="F:pyrophosphatase activity"/>
    <property type="evidence" value="ECO:0007669"/>
    <property type="project" value="InterPro"/>
</dbReference>
<dbReference type="PANTHER" id="PTHR12629">
    <property type="entry name" value="DIPHOSPHOINOSITOL POLYPHOSPHATE PHOSPHOHYDROLASE"/>
    <property type="match status" value="1"/>
</dbReference>
<comment type="cofactor">
    <cofactor evidence="1">
        <name>Mg(2+)</name>
        <dbReference type="ChEBI" id="CHEBI:18420"/>
    </cofactor>
</comment>
<proteinExistence type="predicted"/>
<keyword evidence="2" id="KW-0479">Metal-binding</keyword>
<evidence type="ECO:0000256" key="2">
    <source>
        <dbReference type="ARBA" id="ARBA00022723"/>
    </source>
</evidence>
<dbReference type="GO" id="GO:0046872">
    <property type="term" value="F:metal ion binding"/>
    <property type="evidence" value="ECO:0007669"/>
    <property type="project" value="UniProtKB-KW"/>
</dbReference>
<keyword evidence="6" id="KW-0614">Plasmid</keyword>
<keyword evidence="3 6" id="KW-0378">Hydrolase</keyword>
<dbReference type="InterPro" id="IPR047198">
    <property type="entry name" value="DDP-like_NUDIX"/>
</dbReference>
<dbReference type="Proteomes" id="UP001055460">
    <property type="component" value="Plasmid pB"/>
</dbReference>
<evidence type="ECO:0000256" key="4">
    <source>
        <dbReference type="ARBA" id="ARBA00022842"/>
    </source>
</evidence>
<dbReference type="PROSITE" id="PS51462">
    <property type="entry name" value="NUDIX"/>
    <property type="match status" value="1"/>
</dbReference>
<dbReference type="InterPro" id="IPR000086">
    <property type="entry name" value="NUDIX_hydrolase_dom"/>
</dbReference>
<dbReference type="Gene3D" id="3.90.79.10">
    <property type="entry name" value="Nucleoside Triphosphate Pyrophosphohydrolase"/>
    <property type="match status" value="1"/>
</dbReference>
<evidence type="ECO:0000313" key="6">
    <source>
        <dbReference type="EMBL" id="USJ27211.1"/>
    </source>
</evidence>
<dbReference type="OrthoDB" id="7066910at2"/>
<evidence type="ECO:0000256" key="1">
    <source>
        <dbReference type="ARBA" id="ARBA00001946"/>
    </source>
</evidence>
<keyword evidence="4" id="KW-0460">Magnesium</keyword>
<evidence type="ECO:0000259" key="5">
    <source>
        <dbReference type="PROSITE" id="PS51462"/>
    </source>
</evidence>
<gene>
    <name evidence="6" type="ORF">NE863_32500</name>
</gene>
<dbReference type="InterPro" id="IPR015797">
    <property type="entry name" value="NUDIX_hydrolase-like_dom_sf"/>
</dbReference>
<reference evidence="6" key="1">
    <citation type="submission" date="2022-06" db="EMBL/GenBank/DDBJ databases">
        <title>Physiological and biochemical characterization and genomic elucidation of a strain of the genus Ensifer adhaerens M8 that combines arsenic oxidation and chromium reduction.</title>
        <authorList>
            <person name="Li X."/>
            <person name="Yu c."/>
        </authorList>
    </citation>
    <scope>NUCLEOTIDE SEQUENCE</scope>
    <source>
        <strain evidence="6">M8</strain>
        <plasmid evidence="6">pB</plasmid>
    </source>
</reference>
<dbReference type="Pfam" id="PF00293">
    <property type="entry name" value="NUDIX"/>
    <property type="match status" value="1"/>
</dbReference>
<sequence length="177" mass="19681">MKDTNKNYCAAEEAAPEEMQQVGALPWRIAKNGEARILLVTSRSSGRWIVPKGWPMKGFAPRQTASREALEEGGVIGVLSKAPVTTYRYMKRLDNGANVACRVAVFGLNVRGTLVDWREKAQRQRRWFSLAAAADKLDDRELSEFVRTLDAASECLEPPTGATGKKSALDEILMLRR</sequence>
<evidence type="ECO:0000256" key="3">
    <source>
        <dbReference type="ARBA" id="ARBA00022801"/>
    </source>
</evidence>
<dbReference type="AlphaFoldDB" id="A0A9Q8YET9"/>
<evidence type="ECO:0000313" key="7">
    <source>
        <dbReference type="Proteomes" id="UP001055460"/>
    </source>
</evidence>
<organism evidence="6 7">
    <name type="scientific">Ensifer adhaerens</name>
    <name type="common">Sinorhizobium morelense</name>
    <dbReference type="NCBI Taxonomy" id="106592"/>
    <lineage>
        <taxon>Bacteria</taxon>
        <taxon>Pseudomonadati</taxon>
        <taxon>Pseudomonadota</taxon>
        <taxon>Alphaproteobacteria</taxon>
        <taxon>Hyphomicrobiales</taxon>
        <taxon>Rhizobiaceae</taxon>
        <taxon>Sinorhizobium/Ensifer group</taxon>
        <taxon>Ensifer</taxon>
    </lineage>
</organism>
<dbReference type="CDD" id="cd04666">
    <property type="entry name" value="NUDIX_DIPP2_like_Nudt4"/>
    <property type="match status" value="1"/>
</dbReference>
<accession>A0A9Q8YET9</accession>